<feature type="region of interest" description="Disordered" evidence="1">
    <location>
        <begin position="1"/>
        <end position="26"/>
    </location>
</feature>
<dbReference type="Proteomes" id="UP000053097">
    <property type="component" value="Unassembled WGS sequence"/>
</dbReference>
<dbReference type="OMA" id="FMECTLP"/>
<sequence length="101" mass="11160">ADYAEVPMASATTTNIDSPPSETDNSHASYWRKMLKSYEKRNASLERRRSALVERVRFMECTLPSLLVGAAASAACGRQEAVEGHRRKTSEDTAKLAARKT</sequence>
<feature type="non-terminal residue" evidence="2">
    <location>
        <position position="1"/>
    </location>
</feature>
<evidence type="ECO:0000256" key="1">
    <source>
        <dbReference type="SAM" id="MobiDB-lite"/>
    </source>
</evidence>
<dbReference type="AlphaFoldDB" id="A0A026W7N6"/>
<protein>
    <submittedName>
        <fullName evidence="2">Uncharacterized protein</fullName>
    </submittedName>
</protein>
<feature type="region of interest" description="Disordered" evidence="1">
    <location>
        <begin position="82"/>
        <end position="101"/>
    </location>
</feature>
<reference evidence="2 3" key="1">
    <citation type="journal article" date="2014" name="Curr. Biol.">
        <title>The genome of the clonal raider ant Cerapachys biroi.</title>
        <authorList>
            <person name="Oxley P.R."/>
            <person name="Ji L."/>
            <person name="Fetter-Pruneda I."/>
            <person name="McKenzie S.K."/>
            <person name="Li C."/>
            <person name="Hu H."/>
            <person name="Zhang G."/>
            <person name="Kronauer D.J."/>
        </authorList>
    </citation>
    <scope>NUCLEOTIDE SEQUENCE [LARGE SCALE GENOMIC DNA]</scope>
</reference>
<feature type="compositionally biased region" description="Polar residues" evidence="1">
    <location>
        <begin position="10"/>
        <end position="26"/>
    </location>
</feature>
<evidence type="ECO:0000313" key="3">
    <source>
        <dbReference type="Proteomes" id="UP000053097"/>
    </source>
</evidence>
<keyword evidence="3" id="KW-1185">Reference proteome</keyword>
<name>A0A026W7N6_OOCBI</name>
<feature type="compositionally biased region" description="Basic and acidic residues" evidence="1">
    <location>
        <begin position="82"/>
        <end position="94"/>
    </location>
</feature>
<dbReference type="EMBL" id="KK107373">
    <property type="protein sequence ID" value="EZA51626.1"/>
    <property type="molecule type" value="Genomic_DNA"/>
</dbReference>
<organism evidence="2 3">
    <name type="scientific">Ooceraea biroi</name>
    <name type="common">Clonal raider ant</name>
    <name type="synonym">Cerapachys biroi</name>
    <dbReference type="NCBI Taxonomy" id="2015173"/>
    <lineage>
        <taxon>Eukaryota</taxon>
        <taxon>Metazoa</taxon>
        <taxon>Ecdysozoa</taxon>
        <taxon>Arthropoda</taxon>
        <taxon>Hexapoda</taxon>
        <taxon>Insecta</taxon>
        <taxon>Pterygota</taxon>
        <taxon>Neoptera</taxon>
        <taxon>Endopterygota</taxon>
        <taxon>Hymenoptera</taxon>
        <taxon>Apocrita</taxon>
        <taxon>Aculeata</taxon>
        <taxon>Formicoidea</taxon>
        <taxon>Formicidae</taxon>
        <taxon>Dorylinae</taxon>
        <taxon>Ooceraea</taxon>
    </lineage>
</organism>
<accession>A0A026W7N6</accession>
<proteinExistence type="predicted"/>
<gene>
    <name evidence="2" type="ORF">X777_08810</name>
</gene>
<evidence type="ECO:0000313" key="2">
    <source>
        <dbReference type="EMBL" id="EZA51626.1"/>
    </source>
</evidence>